<protein>
    <submittedName>
        <fullName evidence="4">Expressed protein</fullName>
    </submittedName>
</protein>
<evidence type="ECO:0000313" key="5">
    <source>
        <dbReference type="Proteomes" id="UP000009072"/>
    </source>
</evidence>
<evidence type="ECO:0000313" key="4">
    <source>
        <dbReference type="EMBL" id="AAT28108.1"/>
    </source>
</evidence>
<keyword evidence="2" id="KW-0812">Transmembrane</keyword>
<keyword evidence="2" id="KW-1133">Transmembrane helix</keyword>
<organism evidence="4 5">
    <name type="scientific">Mycoplasma mobile (strain ATCC 43663 / 163K / NCTC 11711)</name>
    <name type="common">Mesomycoplasma mobile</name>
    <dbReference type="NCBI Taxonomy" id="267748"/>
    <lineage>
        <taxon>Bacteria</taxon>
        <taxon>Bacillati</taxon>
        <taxon>Mycoplasmatota</taxon>
        <taxon>Mycoplasmoidales</taxon>
        <taxon>Metamycoplasmataceae</taxon>
        <taxon>Mesomycoplasma</taxon>
    </lineage>
</organism>
<dbReference type="STRING" id="267748.MMOB6220"/>
<feature type="transmembrane region" description="Helical" evidence="2">
    <location>
        <begin position="56"/>
        <end position="85"/>
    </location>
</feature>
<dbReference type="RefSeq" id="WP_011265142.1">
    <property type="nucleotide sequence ID" value="NC_006908.1"/>
</dbReference>
<feature type="domain" description="GRIP" evidence="3">
    <location>
        <begin position="232"/>
        <end position="287"/>
    </location>
</feature>
<dbReference type="HOGENOM" id="CLU_595565_0_0_14"/>
<evidence type="ECO:0000256" key="2">
    <source>
        <dbReference type="SAM" id="Phobius"/>
    </source>
</evidence>
<evidence type="ECO:0000256" key="1">
    <source>
        <dbReference type="SAM" id="MobiDB-lite"/>
    </source>
</evidence>
<feature type="transmembrane region" description="Helical" evidence="2">
    <location>
        <begin position="169"/>
        <end position="200"/>
    </location>
</feature>
<dbReference type="PROSITE" id="PS50913">
    <property type="entry name" value="GRIP"/>
    <property type="match status" value="1"/>
</dbReference>
<dbReference type="Proteomes" id="UP000009072">
    <property type="component" value="Chromosome"/>
</dbReference>
<dbReference type="eggNOG" id="ENOG5030MIP">
    <property type="taxonomic scope" value="Bacteria"/>
</dbReference>
<gene>
    <name evidence="4" type="ordered locus">MMOB6220</name>
</gene>
<sequence length="459" mass="52596">MFKNKKDSLRRNRKNIKLTSEFVFWKGKKLIGAAILITSLVFLIFAFLPFPVLTTIHAYTIGALFGFFSPIFYVLTFLFGLLFILEGEVSTWIRIRYLFLWYLFFSIAIFLIGGTIFYLIIISPGGFLDYGNNIWINNFSNWWTTFSSVNNVSNVVLPNTLNLGIIGNLFFSIFTSAGTVIFSVIFATLIISTGVFYLIFGSPISRIQERAKIAKIKKIDLFNYETNVLDLGKEDVLTNEYIKTNFIEFIDDTKELNLSKKKRRQNINVISRTLNLDESDNSKINKTSKIENKLLIPKTSNTELGTVVNNTKSQSTTSKTLEVVKKNSFEFELEEPKNKTIEKTKILSKKEEDSNELVFFGSDIDKVENINEKFLPKSSKNKNIDSGSKIPRDSSTKNSKGPFLQEKVNLEKIEEMFSSNNEKNVLDKNDFSKTTNADITSESIFLFENPFDEEKKEEE</sequence>
<keyword evidence="2" id="KW-0472">Membrane</keyword>
<feature type="transmembrane region" description="Helical" evidence="2">
    <location>
        <begin position="97"/>
        <end position="121"/>
    </location>
</feature>
<dbReference type="OrthoDB" id="399503at2"/>
<reference evidence="4 5" key="1">
    <citation type="journal article" date="2004" name="Genome Res.">
        <title>The complete genome and proteome of Mycoplasma mobile.</title>
        <authorList>
            <person name="Jaffe J.D."/>
            <person name="Stange-Thomann N."/>
            <person name="Smith C."/>
            <person name="DeCaprio D."/>
            <person name="Fisher S."/>
            <person name="Butler J."/>
            <person name="Calvo S."/>
            <person name="Elkins T."/>
            <person name="FitzGerald M.G."/>
            <person name="Hafez N."/>
            <person name="Kodira C.D."/>
            <person name="Major J."/>
            <person name="Wang S."/>
            <person name="Wilkinson J."/>
            <person name="Nicol R."/>
            <person name="Nusbaum C."/>
            <person name="Birren B."/>
            <person name="Berg H.C."/>
            <person name="Church G.M."/>
        </authorList>
    </citation>
    <scope>NUCLEOTIDE SEQUENCE [LARGE SCALE GENOMIC DNA]</scope>
    <source>
        <strain evidence="5">ATCC 43663 / 163K / NCTC 11711</strain>
    </source>
</reference>
<proteinExistence type="predicted"/>
<dbReference type="InterPro" id="IPR000237">
    <property type="entry name" value="GRIP_dom"/>
</dbReference>
<name>Q6KH23_MYCM1</name>
<dbReference type="KEGG" id="mmo:MMOB6220"/>
<feature type="transmembrane region" description="Helical" evidence="2">
    <location>
        <begin position="30"/>
        <end position="50"/>
    </location>
</feature>
<feature type="region of interest" description="Disordered" evidence="1">
    <location>
        <begin position="377"/>
        <end position="405"/>
    </location>
</feature>
<dbReference type="AlphaFoldDB" id="Q6KH23"/>
<dbReference type="EMBL" id="AE017308">
    <property type="protein sequence ID" value="AAT28108.1"/>
    <property type="molecule type" value="Genomic_DNA"/>
</dbReference>
<keyword evidence="5" id="KW-1185">Reference proteome</keyword>
<accession>Q6KH23</accession>
<evidence type="ECO:0000259" key="3">
    <source>
        <dbReference type="PROSITE" id="PS50913"/>
    </source>
</evidence>